<organism evidence="10 11">
    <name type="scientific">Asbolus verrucosus</name>
    <name type="common">Desert ironclad beetle</name>
    <dbReference type="NCBI Taxonomy" id="1661398"/>
    <lineage>
        <taxon>Eukaryota</taxon>
        <taxon>Metazoa</taxon>
        <taxon>Ecdysozoa</taxon>
        <taxon>Arthropoda</taxon>
        <taxon>Hexapoda</taxon>
        <taxon>Insecta</taxon>
        <taxon>Pterygota</taxon>
        <taxon>Neoptera</taxon>
        <taxon>Endopterygota</taxon>
        <taxon>Coleoptera</taxon>
        <taxon>Polyphaga</taxon>
        <taxon>Cucujiformia</taxon>
        <taxon>Tenebrionidae</taxon>
        <taxon>Pimeliinae</taxon>
        <taxon>Asbolus</taxon>
    </lineage>
</organism>
<dbReference type="FunFam" id="3.30.420.10:FF:000031">
    <property type="entry name" value="RNA exonuclease 1"/>
    <property type="match status" value="1"/>
</dbReference>
<evidence type="ECO:0000256" key="6">
    <source>
        <dbReference type="ARBA" id="ARBA00023242"/>
    </source>
</evidence>
<evidence type="ECO:0000256" key="5">
    <source>
        <dbReference type="ARBA" id="ARBA00022839"/>
    </source>
</evidence>
<dbReference type="Gene3D" id="2.130.10.10">
    <property type="entry name" value="YVTN repeat-like/Quinoprotein amine dehydrogenase"/>
    <property type="match status" value="1"/>
</dbReference>
<dbReference type="InterPro" id="IPR013520">
    <property type="entry name" value="Ribonucl_H"/>
</dbReference>
<dbReference type="EMBL" id="QDEB01128290">
    <property type="protein sequence ID" value="RZB39424.1"/>
    <property type="molecule type" value="Genomic_DNA"/>
</dbReference>
<dbReference type="CDD" id="cd06145">
    <property type="entry name" value="REX1_like"/>
    <property type="match status" value="1"/>
</dbReference>
<dbReference type="InterPro" id="IPR034922">
    <property type="entry name" value="REX1-like_exo"/>
</dbReference>
<gene>
    <name evidence="10" type="ORF">BDFB_005449</name>
</gene>
<feature type="compositionally biased region" description="Low complexity" evidence="7">
    <location>
        <begin position="142"/>
        <end position="152"/>
    </location>
</feature>
<evidence type="ECO:0000256" key="7">
    <source>
        <dbReference type="SAM" id="MobiDB-lite"/>
    </source>
</evidence>
<dbReference type="PANTHER" id="PTHR12801">
    <property type="entry name" value="RNA EXONUCLEASE REXO1 / RECO3 FAMILY MEMBER-RELATED"/>
    <property type="match status" value="1"/>
</dbReference>
<keyword evidence="8" id="KW-0812">Transmembrane</keyword>
<dbReference type="Proteomes" id="UP000292052">
    <property type="component" value="Unassembled WGS sequence"/>
</dbReference>
<feature type="region of interest" description="Disordered" evidence="7">
    <location>
        <begin position="270"/>
        <end position="297"/>
    </location>
</feature>
<evidence type="ECO:0000313" key="11">
    <source>
        <dbReference type="Proteomes" id="UP000292052"/>
    </source>
</evidence>
<dbReference type="GO" id="GO:0003676">
    <property type="term" value="F:nucleic acid binding"/>
    <property type="evidence" value="ECO:0007669"/>
    <property type="project" value="InterPro"/>
</dbReference>
<dbReference type="GO" id="GO:0005634">
    <property type="term" value="C:nucleus"/>
    <property type="evidence" value="ECO:0007669"/>
    <property type="project" value="UniProtKB-SubCell"/>
</dbReference>
<reference evidence="10 11" key="1">
    <citation type="submission" date="2017-03" db="EMBL/GenBank/DDBJ databases">
        <title>Genome of the blue death feigning beetle - Asbolus verrucosus.</title>
        <authorList>
            <person name="Rider S.D."/>
        </authorList>
    </citation>
    <scope>NUCLEOTIDE SEQUENCE [LARGE SCALE GENOMIC DNA]</scope>
    <source>
        <strain evidence="10">Butters</strain>
        <tissue evidence="10">Head and leg muscle</tissue>
    </source>
</reference>
<comment type="similarity">
    <text evidence="2">Belongs to the REXO1/REXO3 family.</text>
</comment>
<evidence type="ECO:0000256" key="2">
    <source>
        <dbReference type="ARBA" id="ARBA00006357"/>
    </source>
</evidence>
<feature type="transmembrane region" description="Helical" evidence="8">
    <location>
        <begin position="15"/>
        <end position="35"/>
    </location>
</feature>
<dbReference type="InterPro" id="IPR047021">
    <property type="entry name" value="REXO1/3/4-like"/>
</dbReference>
<keyword evidence="8" id="KW-0472">Membrane</keyword>
<dbReference type="GO" id="GO:0010629">
    <property type="term" value="P:negative regulation of gene expression"/>
    <property type="evidence" value="ECO:0007669"/>
    <property type="project" value="UniProtKB-ARBA"/>
</dbReference>
<dbReference type="GO" id="GO:0004527">
    <property type="term" value="F:exonuclease activity"/>
    <property type="evidence" value="ECO:0007669"/>
    <property type="project" value="UniProtKB-KW"/>
</dbReference>
<comment type="subcellular location">
    <subcellularLocation>
        <location evidence="1">Nucleus</location>
    </subcellularLocation>
</comment>
<proteinExistence type="inferred from homology"/>
<feature type="compositionally biased region" description="Basic residues" evidence="7">
    <location>
        <begin position="154"/>
        <end position="163"/>
    </location>
</feature>
<feature type="domain" description="Exonuclease" evidence="9">
    <location>
        <begin position="430"/>
        <end position="589"/>
    </location>
</feature>
<sequence length="590" mass="66501">MDKNGAVDFLLNPTVLVAAFIGGSALLLVYVLRLFKIEHDAEEKNQSAPISSTHSERKKESSSGKSKKKSSGDHRWSNRGDKKGFSSPWLLKTLKNHTGQVLNIDYSSSGKYLASCGEEDLDPDPDIDMNTSGSDCNKENSRPSSTDPSPRTKGLSRRQRKNRRREDTSPDRKRKLKIMDSSGARKKIEAESREQCLQLKMSEDVFASLLYKYLLSNEEMFFYGYPMPHKEFSNFAVFYKVHNSAFSNRPQFDVNAREFVPRTRAALRNFDLNDGGQSSSSESSEVESEESSSSEPDFARYRDVTLKSEIAQEMVQQTDINRESAVIGQGIERTCARCGRGFFVTSSEYLTQERCVYHWGKKITVYTAYTKNGIDRLIRYSCCQGKPNSAGCTTSKLHVWSGTTSGMNGPYEGFVRTKFKKSPFRSGANGVYALDCEMCYTVAGMEVTKVTVVGMDGRLVYDAYVRPAFEVVDYNTRFSGITAKHLNEAAKPLKQVQSELRRFIFANTILIGHGLENDLIALKMMHPTVVDTASIFPHCNGFPFRRSLKSLVFSLLQRDVQCNPNGHDSYEDAYACIELMLRKVQTEFLM</sequence>
<protein>
    <submittedName>
        <fullName evidence="10">RNase T domain containing protein</fullName>
    </submittedName>
</protein>
<accession>A0A482V8B2</accession>
<evidence type="ECO:0000256" key="3">
    <source>
        <dbReference type="ARBA" id="ARBA00022722"/>
    </source>
</evidence>
<evidence type="ECO:0000259" key="9">
    <source>
        <dbReference type="SMART" id="SM00479"/>
    </source>
</evidence>
<keyword evidence="4" id="KW-0378">Hydrolase</keyword>
<dbReference type="Gene3D" id="3.30.420.10">
    <property type="entry name" value="Ribonuclease H-like superfamily/Ribonuclease H"/>
    <property type="match status" value="1"/>
</dbReference>
<evidence type="ECO:0000256" key="8">
    <source>
        <dbReference type="SAM" id="Phobius"/>
    </source>
</evidence>
<keyword evidence="3" id="KW-0540">Nuclease</keyword>
<comment type="caution">
    <text evidence="10">The sequence shown here is derived from an EMBL/GenBank/DDBJ whole genome shotgun (WGS) entry which is preliminary data.</text>
</comment>
<name>A0A482V8B2_ASBVE</name>
<evidence type="ECO:0000256" key="4">
    <source>
        <dbReference type="ARBA" id="ARBA00022801"/>
    </source>
</evidence>
<keyword evidence="8" id="KW-1133">Transmembrane helix</keyword>
<dbReference type="SUPFAM" id="SSF53098">
    <property type="entry name" value="Ribonuclease H-like"/>
    <property type="match status" value="1"/>
</dbReference>
<dbReference type="Pfam" id="PF00929">
    <property type="entry name" value="RNase_T"/>
    <property type="match status" value="1"/>
</dbReference>
<dbReference type="InterPro" id="IPR036397">
    <property type="entry name" value="RNaseH_sf"/>
</dbReference>
<keyword evidence="6" id="KW-0539">Nucleus</keyword>
<dbReference type="SMART" id="SM00479">
    <property type="entry name" value="EXOIII"/>
    <property type="match status" value="1"/>
</dbReference>
<dbReference type="OrthoDB" id="206335at2759"/>
<dbReference type="AlphaFoldDB" id="A0A482V8B2"/>
<feature type="compositionally biased region" description="Basic and acidic residues" evidence="7">
    <location>
        <begin position="70"/>
        <end position="80"/>
    </location>
</feature>
<evidence type="ECO:0000256" key="1">
    <source>
        <dbReference type="ARBA" id="ARBA00004123"/>
    </source>
</evidence>
<dbReference type="PANTHER" id="PTHR12801:SF115">
    <property type="entry name" value="FI18136P1-RELATED"/>
    <property type="match status" value="1"/>
</dbReference>
<dbReference type="InterPro" id="IPR015943">
    <property type="entry name" value="WD40/YVTN_repeat-like_dom_sf"/>
</dbReference>
<keyword evidence="5" id="KW-0269">Exonuclease</keyword>
<feature type="region of interest" description="Disordered" evidence="7">
    <location>
        <begin position="43"/>
        <end position="80"/>
    </location>
</feature>
<dbReference type="InterPro" id="IPR012337">
    <property type="entry name" value="RNaseH-like_sf"/>
</dbReference>
<feature type="compositionally biased region" description="Acidic residues" evidence="7">
    <location>
        <begin position="117"/>
        <end position="127"/>
    </location>
</feature>
<evidence type="ECO:0000313" key="10">
    <source>
        <dbReference type="EMBL" id="RZB39424.1"/>
    </source>
</evidence>
<keyword evidence="11" id="KW-1185">Reference proteome</keyword>
<feature type="region of interest" description="Disordered" evidence="7">
    <location>
        <begin position="117"/>
        <end position="189"/>
    </location>
</feature>
<dbReference type="STRING" id="1661398.A0A482V8B2"/>